<dbReference type="Proteomes" id="UP000691718">
    <property type="component" value="Unassembled WGS sequence"/>
</dbReference>
<evidence type="ECO:0000256" key="1">
    <source>
        <dbReference type="SAM" id="Coils"/>
    </source>
</evidence>
<feature type="compositionally biased region" description="Basic and acidic residues" evidence="2">
    <location>
        <begin position="1"/>
        <end position="17"/>
    </location>
</feature>
<feature type="region of interest" description="Disordered" evidence="2">
    <location>
        <begin position="151"/>
        <end position="258"/>
    </location>
</feature>
<evidence type="ECO:0000313" key="4">
    <source>
        <dbReference type="Proteomes" id="UP000691718"/>
    </source>
</evidence>
<feature type="compositionally biased region" description="Polar residues" evidence="2">
    <location>
        <begin position="43"/>
        <end position="57"/>
    </location>
</feature>
<organism evidence="3 4">
    <name type="scientific">Parnassius apollo</name>
    <name type="common">Apollo butterfly</name>
    <name type="synonym">Papilio apollo</name>
    <dbReference type="NCBI Taxonomy" id="110799"/>
    <lineage>
        <taxon>Eukaryota</taxon>
        <taxon>Metazoa</taxon>
        <taxon>Ecdysozoa</taxon>
        <taxon>Arthropoda</taxon>
        <taxon>Hexapoda</taxon>
        <taxon>Insecta</taxon>
        <taxon>Pterygota</taxon>
        <taxon>Neoptera</taxon>
        <taxon>Endopterygota</taxon>
        <taxon>Lepidoptera</taxon>
        <taxon>Glossata</taxon>
        <taxon>Ditrysia</taxon>
        <taxon>Papilionoidea</taxon>
        <taxon>Papilionidae</taxon>
        <taxon>Parnassiinae</taxon>
        <taxon>Parnassini</taxon>
        <taxon>Parnassius</taxon>
        <taxon>Parnassius</taxon>
    </lineage>
</organism>
<protein>
    <submittedName>
        <fullName evidence="3">(apollo) hypothetical protein</fullName>
    </submittedName>
</protein>
<name>A0A8S3WCG6_PARAO</name>
<feature type="compositionally biased region" description="Polar residues" evidence="2">
    <location>
        <begin position="247"/>
        <end position="258"/>
    </location>
</feature>
<proteinExistence type="predicted"/>
<keyword evidence="1" id="KW-0175">Coiled coil</keyword>
<dbReference type="OrthoDB" id="7463268at2759"/>
<dbReference type="EMBL" id="CAJQZP010000287">
    <property type="protein sequence ID" value="CAG4952886.1"/>
    <property type="molecule type" value="Genomic_DNA"/>
</dbReference>
<gene>
    <name evidence="3" type="ORF">PAPOLLO_LOCUS4738</name>
</gene>
<accession>A0A8S3WCG6</accession>
<dbReference type="AlphaFoldDB" id="A0A8S3WCG6"/>
<feature type="compositionally biased region" description="Basic and acidic residues" evidence="2">
    <location>
        <begin position="33"/>
        <end position="42"/>
    </location>
</feature>
<sequence length="477" mass="53241">MQKSDRWSEDKEGEAGKSRPTSRRNSGSHSRRGSKEEPKENNKGISTAPHSSNSTPKRTQKVQDFDFVVTGKQILKRADRASSLPGSHRRPSLDSLSKHRRLLDSPKRFALSQPSKSRDTSLDEDMSLELSQVSDFEDMNSKYGIKNKFSALATSTPKRQNQKPRSGSLQNQAPVRELPKRGQKSLDSKHSRQSTFSYSRDSLYKTSSSSPYRPSVSTELDCSSVSPEYSAASSGDSVGAPPDTLITPRSQELNDSSVSHGSCCVSTWQESGVGAGSGSDGEWAHFWARYNGPHTTRELYDLCPTPYRNDLDLADFELSTNDSMKRSPDNLASLNNLIKSEGLHLTAKETQNVIKCAHILGNVVTIAIERRTKEKEENTEKIQEIKNQTVDKERETKRKTLSLNLRETNLPVEVKEEKRWETVTTQTDISLPNTKSAPKIFEKILRQLSRSSIEDGVEKKAAPDAKEENKEEPKPAS</sequence>
<feature type="compositionally biased region" description="Basic and acidic residues" evidence="2">
    <location>
        <begin position="177"/>
        <end position="190"/>
    </location>
</feature>
<feature type="region of interest" description="Disordered" evidence="2">
    <location>
        <begin position="452"/>
        <end position="477"/>
    </location>
</feature>
<feature type="coiled-coil region" evidence="1">
    <location>
        <begin position="368"/>
        <end position="395"/>
    </location>
</feature>
<evidence type="ECO:0000313" key="3">
    <source>
        <dbReference type="EMBL" id="CAG4952886.1"/>
    </source>
</evidence>
<feature type="compositionally biased region" description="Polar residues" evidence="2">
    <location>
        <begin position="193"/>
        <end position="206"/>
    </location>
</feature>
<feature type="compositionally biased region" description="Low complexity" evidence="2">
    <location>
        <begin position="207"/>
        <end position="234"/>
    </location>
</feature>
<evidence type="ECO:0000256" key="2">
    <source>
        <dbReference type="SAM" id="MobiDB-lite"/>
    </source>
</evidence>
<feature type="region of interest" description="Disordered" evidence="2">
    <location>
        <begin position="1"/>
        <end position="126"/>
    </location>
</feature>
<feature type="compositionally biased region" description="Polar residues" evidence="2">
    <location>
        <begin position="152"/>
        <end position="173"/>
    </location>
</feature>
<reference evidence="3" key="1">
    <citation type="submission" date="2021-04" db="EMBL/GenBank/DDBJ databases">
        <authorList>
            <person name="Tunstrom K."/>
        </authorList>
    </citation>
    <scope>NUCLEOTIDE SEQUENCE</scope>
</reference>
<keyword evidence="4" id="KW-1185">Reference proteome</keyword>
<comment type="caution">
    <text evidence="3">The sequence shown here is derived from an EMBL/GenBank/DDBJ whole genome shotgun (WGS) entry which is preliminary data.</text>
</comment>